<keyword evidence="2" id="KW-1185">Reference proteome</keyword>
<evidence type="ECO:0000313" key="2">
    <source>
        <dbReference type="Proteomes" id="UP000278351"/>
    </source>
</evidence>
<dbReference type="Proteomes" id="UP000278351">
    <property type="component" value="Unassembled WGS sequence"/>
</dbReference>
<reference evidence="1 2" key="1">
    <citation type="submission" date="2018-11" db="EMBL/GenBank/DDBJ databases">
        <title>Chitinophaga lutea sp.nov., isolate from arsenic contaminated soil.</title>
        <authorList>
            <person name="Zong Y."/>
        </authorList>
    </citation>
    <scope>NUCLEOTIDE SEQUENCE [LARGE SCALE GENOMIC DNA]</scope>
    <source>
        <strain evidence="1 2">ZY74</strain>
    </source>
</reference>
<gene>
    <name evidence="1" type="ORF">EGT74_17370</name>
</gene>
<name>A0A3N4PYP5_9BACT</name>
<dbReference type="EMBL" id="RPDH01000002">
    <property type="protein sequence ID" value="RPE08800.1"/>
    <property type="molecule type" value="Genomic_DNA"/>
</dbReference>
<protein>
    <submittedName>
        <fullName evidence="1">Uncharacterized protein</fullName>
    </submittedName>
</protein>
<sequence>MLEKIHQPGLFDALVKQLSASELNTVLLDVFNQRVAGLDAAALLQKYMLNRFVKPAAVDVIRLKEEELQILRLLQKEGFEPLELSPVTQLGACAVVAAVNQKKVISALRNTEVLSDPTNAMALLYTEGKKSGGLPAQTYRYCAITRTVRAQALDNPAFAPHFAVCALATMTCAGAGYIVETTALCEHVMAQEAILRQVFGLNSIRVHLLPQKGHGANHALVGTAMELLQRSRPAIAVTVRERDETKNYYTGIQFKLIADLQGEPFEIGDGGLVDWTQQLLSDKSQRMFISGLGTQVLHQLGANNRLSFPHNP</sequence>
<proteinExistence type="predicted"/>
<organism evidence="1 2">
    <name type="scientific">Chitinophaga lutea</name>
    <dbReference type="NCBI Taxonomy" id="2488634"/>
    <lineage>
        <taxon>Bacteria</taxon>
        <taxon>Pseudomonadati</taxon>
        <taxon>Bacteroidota</taxon>
        <taxon>Chitinophagia</taxon>
        <taxon>Chitinophagales</taxon>
        <taxon>Chitinophagaceae</taxon>
        <taxon>Chitinophaga</taxon>
    </lineage>
</organism>
<evidence type="ECO:0000313" key="1">
    <source>
        <dbReference type="EMBL" id="RPE08800.1"/>
    </source>
</evidence>
<comment type="caution">
    <text evidence="1">The sequence shown here is derived from an EMBL/GenBank/DDBJ whole genome shotgun (WGS) entry which is preliminary data.</text>
</comment>
<accession>A0A3N4PYP5</accession>
<dbReference type="AlphaFoldDB" id="A0A3N4PYP5"/>